<dbReference type="AlphaFoldDB" id="A0A7R9Q9R6"/>
<comment type="similarity">
    <text evidence="1">Belongs to the type-B carboxylesterase/lipase family.</text>
</comment>
<dbReference type="Pfam" id="PF00135">
    <property type="entry name" value="COesterase"/>
    <property type="match status" value="1"/>
</dbReference>
<dbReference type="PANTHER" id="PTHR43918:SF4">
    <property type="entry name" value="CARBOXYLIC ESTER HYDROLASE"/>
    <property type="match status" value="1"/>
</dbReference>
<keyword evidence="3" id="KW-0378">Hydrolase</keyword>
<evidence type="ECO:0000259" key="5">
    <source>
        <dbReference type="Pfam" id="PF00135"/>
    </source>
</evidence>
<dbReference type="GO" id="GO:0006581">
    <property type="term" value="P:acetylcholine catabolic process"/>
    <property type="evidence" value="ECO:0007669"/>
    <property type="project" value="TreeGrafter"/>
</dbReference>
<dbReference type="InterPro" id="IPR050654">
    <property type="entry name" value="AChE-related_enzymes"/>
</dbReference>
<dbReference type="InterPro" id="IPR002018">
    <property type="entry name" value="CarbesteraseB"/>
</dbReference>
<protein>
    <recommendedName>
        <fullName evidence="5">Carboxylesterase type B domain-containing protein</fullName>
    </recommendedName>
</protein>
<evidence type="ECO:0000313" key="6">
    <source>
        <dbReference type="EMBL" id="CAD7637749.1"/>
    </source>
</evidence>
<dbReference type="GO" id="GO:0005615">
    <property type="term" value="C:extracellular space"/>
    <property type="evidence" value="ECO:0007669"/>
    <property type="project" value="TreeGrafter"/>
</dbReference>
<name>A0A7R9Q9R6_9ACAR</name>
<reference evidence="6" key="1">
    <citation type="submission" date="2020-11" db="EMBL/GenBank/DDBJ databases">
        <authorList>
            <person name="Tran Van P."/>
        </authorList>
    </citation>
    <scope>NUCLEOTIDE SEQUENCE</scope>
</reference>
<evidence type="ECO:0000256" key="3">
    <source>
        <dbReference type="ARBA" id="ARBA00022801"/>
    </source>
</evidence>
<accession>A0A7R9Q9R6</accession>
<dbReference type="GO" id="GO:0019695">
    <property type="term" value="P:choline metabolic process"/>
    <property type="evidence" value="ECO:0007669"/>
    <property type="project" value="TreeGrafter"/>
</dbReference>
<gene>
    <name evidence="6" type="ORF">OSB1V03_LOCUS17106</name>
</gene>
<keyword evidence="4" id="KW-0325">Glycoprotein</keyword>
<dbReference type="PANTHER" id="PTHR43918">
    <property type="entry name" value="ACETYLCHOLINESTERASE"/>
    <property type="match status" value="1"/>
</dbReference>
<dbReference type="Gene3D" id="3.40.50.1820">
    <property type="entry name" value="alpha/beta hydrolase"/>
    <property type="match status" value="1"/>
</dbReference>
<dbReference type="EMBL" id="CAJPIZ010020039">
    <property type="protein sequence ID" value="CAG2117152.1"/>
    <property type="molecule type" value="Genomic_DNA"/>
</dbReference>
<dbReference type="OrthoDB" id="6508095at2759"/>
<evidence type="ECO:0000256" key="1">
    <source>
        <dbReference type="ARBA" id="ARBA00005964"/>
    </source>
</evidence>
<feature type="non-terminal residue" evidence="6">
    <location>
        <position position="98"/>
    </location>
</feature>
<dbReference type="GO" id="GO:0003990">
    <property type="term" value="F:acetylcholinesterase activity"/>
    <property type="evidence" value="ECO:0007669"/>
    <property type="project" value="TreeGrafter"/>
</dbReference>
<dbReference type="Proteomes" id="UP000759131">
    <property type="component" value="Unassembled WGS sequence"/>
</dbReference>
<evidence type="ECO:0000256" key="2">
    <source>
        <dbReference type="ARBA" id="ARBA00022487"/>
    </source>
</evidence>
<keyword evidence="7" id="KW-1185">Reference proteome</keyword>
<keyword evidence="2" id="KW-0719">Serine esterase</keyword>
<dbReference type="InterPro" id="IPR029058">
    <property type="entry name" value="AB_hydrolase_fold"/>
</dbReference>
<organism evidence="6">
    <name type="scientific">Medioppia subpectinata</name>
    <dbReference type="NCBI Taxonomy" id="1979941"/>
    <lineage>
        <taxon>Eukaryota</taxon>
        <taxon>Metazoa</taxon>
        <taxon>Ecdysozoa</taxon>
        <taxon>Arthropoda</taxon>
        <taxon>Chelicerata</taxon>
        <taxon>Arachnida</taxon>
        <taxon>Acari</taxon>
        <taxon>Acariformes</taxon>
        <taxon>Sarcoptiformes</taxon>
        <taxon>Oribatida</taxon>
        <taxon>Brachypylina</taxon>
        <taxon>Oppioidea</taxon>
        <taxon>Oppiidae</taxon>
        <taxon>Medioppia</taxon>
    </lineage>
</organism>
<dbReference type="SUPFAM" id="SSF53474">
    <property type="entry name" value="alpha/beta-Hydrolases"/>
    <property type="match status" value="1"/>
</dbReference>
<evidence type="ECO:0000256" key="4">
    <source>
        <dbReference type="ARBA" id="ARBA00023180"/>
    </source>
</evidence>
<evidence type="ECO:0000313" key="7">
    <source>
        <dbReference type="Proteomes" id="UP000759131"/>
    </source>
</evidence>
<dbReference type="EMBL" id="OC874614">
    <property type="protein sequence ID" value="CAD7637749.1"/>
    <property type="molecule type" value="Genomic_DNA"/>
</dbReference>
<feature type="domain" description="Carboxylesterase type B" evidence="5">
    <location>
        <begin position="6"/>
        <end position="98"/>
    </location>
</feature>
<proteinExistence type="inferred from homology"/>
<sequence>MQNPREGLSLSEDCLVLNIWAPNKTSSALKPVMFWIYGGGLSGGSIFMDKYNGSVLATQDVVIVSTNYRLGEFGFLYGDREDAPGNVGFYDQLLGLKW</sequence>
<dbReference type="GO" id="GO:0005886">
    <property type="term" value="C:plasma membrane"/>
    <property type="evidence" value="ECO:0007669"/>
    <property type="project" value="TreeGrafter"/>
</dbReference>